<gene>
    <name evidence="1" type="ORF">GLYMA_17G109900</name>
</gene>
<dbReference type="AlphaFoldDB" id="A0A0R0FM37"/>
<evidence type="ECO:0000313" key="2">
    <source>
        <dbReference type="EnsemblPlants" id="KRH03631"/>
    </source>
</evidence>
<dbReference type="EnsemblPlants" id="KRH03631">
    <property type="protein sequence ID" value="KRH03631"/>
    <property type="gene ID" value="GLYMA_17G109900"/>
</dbReference>
<reference evidence="1" key="3">
    <citation type="submission" date="2018-07" db="EMBL/GenBank/DDBJ databases">
        <title>WGS assembly of Glycine max.</title>
        <authorList>
            <person name="Schmutz J."/>
            <person name="Cannon S."/>
            <person name="Schlueter J."/>
            <person name="Ma J."/>
            <person name="Mitros T."/>
            <person name="Nelson W."/>
            <person name="Hyten D."/>
            <person name="Song Q."/>
            <person name="Thelen J."/>
            <person name="Cheng J."/>
            <person name="Xu D."/>
            <person name="Hellsten U."/>
            <person name="May G."/>
            <person name="Yu Y."/>
            <person name="Sakurai T."/>
            <person name="Umezawa T."/>
            <person name="Bhattacharyya M."/>
            <person name="Sandhu D."/>
            <person name="Valliyodan B."/>
            <person name="Lindquist E."/>
            <person name="Peto M."/>
            <person name="Grant D."/>
            <person name="Shu S."/>
            <person name="Goodstein D."/>
            <person name="Barry K."/>
            <person name="Futrell-Griggs M."/>
            <person name="Abernathy B."/>
            <person name="Du J."/>
            <person name="Tian Z."/>
            <person name="Zhu L."/>
            <person name="Gill N."/>
            <person name="Joshi T."/>
            <person name="Libault M."/>
            <person name="Sethuraman A."/>
            <person name="Zhang X."/>
            <person name="Shinozaki K."/>
            <person name="Nguyen H."/>
            <person name="Wing R."/>
            <person name="Cregan P."/>
            <person name="Specht J."/>
            <person name="Grimwood J."/>
            <person name="Rokhsar D."/>
            <person name="Stacey G."/>
            <person name="Shoemaker R."/>
            <person name="Jackson S."/>
        </authorList>
    </citation>
    <scope>NUCLEOTIDE SEQUENCE</scope>
    <source>
        <tissue evidence="1">Callus</tissue>
    </source>
</reference>
<organism evidence="1">
    <name type="scientific">Glycine max</name>
    <name type="common">Soybean</name>
    <name type="synonym">Glycine hispida</name>
    <dbReference type="NCBI Taxonomy" id="3847"/>
    <lineage>
        <taxon>Eukaryota</taxon>
        <taxon>Viridiplantae</taxon>
        <taxon>Streptophyta</taxon>
        <taxon>Embryophyta</taxon>
        <taxon>Tracheophyta</taxon>
        <taxon>Spermatophyta</taxon>
        <taxon>Magnoliopsida</taxon>
        <taxon>eudicotyledons</taxon>
        <taxon>Gunneridae</taxon>
        <taxon>Pentapetalae</taxon>
        <taxon>rosids</taxon>
        <taxon>fabids</taxon>
        <taxon>Fabales</taxon>
        <taxon>Fabaceae</taxon>
        <taxon>Papilionoideae</taxon>
        <taxon>50 kb inversion clade</taxon>
        <taxon>NPAAA clade</taxon>
        <taxon>indigoferoid/millettioid clade</taxon>
        <taxon>Phaseoleae</taxon>
        <taxon>Glycine</taxon>
        <taxon>Glycine subgen. Soja</taxon>
    </lineage>
</organism>
<dbReference type="Gramene" id="KRH03631">
    <property type="protein sequence ID" value="KRH03631"/>
    <property type="gene ID" value="GLYMA_17G109900"/>
</dbReference>
<evidence type="ECO:0000313" key="1">
    <source>
        <dbReference type="EMBL" id="KRH03631.1"/>
    </source>
</evidence>
<evidence type="ECO:0000313" key="3">
    <source>
        <dbReference type="Proteomes" id="UP000008827"/>
    </source>
</evidence>
<sequence length="164" mass="18770">MLYSRCSTASMLLPLLFSIFLFLFIIHLKGNQHLSFEFPNFSLSSIKGITTQLLRPHGQYLANSAYRSLEHRSKKRTSFDVVEEGLAKARASIREAILYRNHSNSGKQEHFIPKGSIYRNPHAFHQLSSKDFDIFSSSLLIIKVLSYGHSYSFIVFFDVAENCS</sequence>
<name>A0A0R0FM37_SOYBN</name>
<dbReference type="STRING" id="3847.A0A0R0FM37"/>
<dbReference type="InParanoid" id="A0A0R0FM37"/>
<reference evidence="1 2" key="1">
    <citation type="journal article" date="2010" name="Nature">
        <title>Genome sequence of the palaeopolyploid soybean.</title>
        <authorList>
            <person name="Schmutz J."/>
            <person name="Cannon S.B."/>
            <person name="Schlueter J."/>
            <person name="Ma J."/>
            <person name="Mitros T."/>
            <person name="Nelson W."/>
            <person name="Hyten D.L."/>
            <person name="Song Q."/>
            <person name="Thelen J.J."/>
            <person name="Cheng J."/>
            <person name="Xu D."/>
            <person name="Hellsten U."/>
            <person name="May G.D."/>
            <person name="Yu Y."/>
            <person name="Sakurai T."/>
            <person name="Umezawa T."/>
            <person name="Bhattacharyya M.K."/>
            <person name="Sandhu D."/>
            <person name="Valliyodan B."/>
            <person name="Lindquist E."/>
            <person name="Peto M."/>
            <person name="Grant D."/>
            <person name="Shu S."/>
            <person name="Goodstein D."/>
            <person name="Barry K."/>
            <person name="Futrell-Griggs M."/>
            <person name="Abernathy B."/>
            <person name="Du J."/>
            <person name="Tian Z."/>
            <person name="Zhu L."/>
            <person name="Gill N."/>
            <person name="Joshi T."/>
            <person name="Libault M."/>
            <person name="Sethuraman A."/>
            <person name="Zhang X.-C."/>
            <person name="Shinozaki K."/>
            <person name="Nguyen H.T."/>
            <person name="Wing R.A."/>
            <person name="Cregan P."/>
            <person name="Specht J."/>
            <person name="Grimwood J."/>
            <person name="Rokhsar D."/>
            <person name="Stacey G."/>
            <person name="Shoemaker R.C."/>
            <person name="Jackson S.A."/>
        </authorList>
    </citation>
    <scope>NUCLEOTIDE SEQUENCE</scope>
    <source>
        <strain evidence="2">cv. Williams 82</strain>
        <tissue evidence="1">Callus</tissue>
    </source>
</reference>
<reference evidence="2" key="2">
    <citation type="submission" date="2018-02" db="UniProtKB">
        <authorList>
            <consortium name="EnsemblPlants"/>
        </authorList>
    </citation>
    <scope>IDENTIFICATION</scope>
    <source>
        <strain evidence="2">Williams 82</strain>
    </source>
</reference>
<accession>A0A0R0FM37</accession>
<protein>
    <submittedName>
        <fullName evidence="1 2">Uncharacterized protein</fullName>
    </submittedName>
</protein>
<dbReference type="Proteomes" id="UP000008827">
    <property type="component" value="Chromosome 17"/>
</dbReference>
<dbReference type="EMBL" id="CM000850">
    <property type="protein sequence ID" value="KRH03631.1"/>
    <property type="molecule type" value="Genomic_DNA"/>
</dbReference>
<keyword evidence="3" id="KW-1185">Reference proteome</keyword>
<proteinExistence type="predicted"/>